<dbReference type="Proteomes" id="UP000233293">
    <property type="component" value="Unassembled WGS sequence"/>
</dbReference>
<evidence type="ECO:0000313" key="2">
    <source>
        <dbReference type="Proteomes" id="UP000233293"/>
    </source>
</evidence>
<organism evidence="1 2">
    <name type="scientific">Telmatospirillum siberiense</name>
    <dbReference type="NCBI Taxonomy" id="382514"/>
    <lineage>
        <taxon>Bacteria</taxon>
        <taxon>Pseudomonadati</taxon>
        <taxon>Pseudomonadota</taxon>
        <taxon>Alphaproteobacteria</taxon>
        <taxon>Rhodospirillales</taxon>
        <taxon>Rhodospirillaceae</taxon>
        <taxon>Telmatospirillum</taxon>
    </lineage>
</organism>
<evidence type="ECO:0000313" key="1">
    <source>
        <dbReference type="EMBL" id="PKU24259.1"/>
    </source>
</evidence>
<dbReference type="AlphaFoldDB" id="A0A2N3PV23"/>
<comment type="caution">
    <text evidence="1">The sequence shown here is derived from an EMBL/GenBank/DDBJ whole genome shotgun (WGS) entry which is preliminary data.</text>
</comment>
<reference evidence="2" key="1">
    <citation type="submission" date="2017-12" db="EMBL/GenBank/DDBJ databases">
        <title>Draft genome sequence of Telmatospirillum siberiense 26-4b1T, an acidotolerant peatland alphaproteobacterium potentially involved in sulfur cycling.</title>
        <authorList>
            <person name="Hausmann B."/>
            <person name="Pjevac P."/>
            <person name="Schreck K."/>
            <person name="Herbold C.W."/>
            <person name="Daims H."/>
            <person name="Wagner M."/>
            <person name="Pester M."/>
            <person name="Loy A."/>
        </authorList>
    </citation>
    <scope>NUCLEOTIDE SEQUENCE [LARGE SCALE GENOMIC DNA]</scope>
    <source>
        <strain evidence="2">26-4b1</strain>
    </source>
</reference>
<keyword evidence="2" id="KW-1185">Reference proteome</keyword>
<sequence>MIDRATFDRLFGNTLNAVRSNEFGRIFKDVVGSQRGARAVSVFATGMGPGLNEMSIDTGYTVERGGELRFSQGEGCLELSIYFSPENEQVGIIELATRGGVDVPLKDVDKHVAIVAQAFDMVLRDELPPARLVPPPTVAFPVWAIASDRTLPPLSWPLELAASQSSSTCNRSSSVPMGDHAQNAEVNELWLQLSALADQQNPG</sequence>
<accession>A0A2N3PV23</accession>
<name>A0A2N3PV23_9PROT</name>
<dbReference type="EMBL" id="PIUM01000012">
    <property type="protein sequence ID" value="PKU24259.1"/>
    <property type="molecule type" value="Genomic_DNA"/>
</dbReference>
<protein>
    <submittedName>
        <fullName evidence="1">Uncharacterized protein</fullName>
    </submittedName>
</protein>
<gene>
    <name evidence="1" type="ORF">CWS72_11700</name>
</gene>
<proteinExistence type="predicted"/>